<accession>A0A645C7Z8</accession>
<dbReference type="EMBL" id="VSSQ01025461">
    <property type="protein sequence ID" value="MPM73598.1"/>
    <property type="molecule type" value="Genomic_DNA"/>
</dbReference>
<dbReference type="AlphaFoldDB" id="A0A645C7Z8"/>
<organism evidence="1">
    <name type="scientific">bioreactor metagenome</name>
    <dbReference type="NCBI Taxonomy" id="1076179"/>
    <lineage>
        <taxon>unclassified sequences</taxon>
        <taxon>metagenomes</taxon>
        <taxon>ecological metagenomes</taxon>
    </lineage>
</organism>
<protein>
    <submittedName>
        <fullName evidence="1">Uncharacterized protein</fullName>
    </submittedName>
</protein>
<reference evidence="1" key="1">
    <citation type="submission" date="2019-08" db="EMBL/GenBank/DDBJ databases">
        <authorList>
            <person name="Kucharzyk K."/>
            <person name="Murdoch R.W."/>
            <person name="Higgins S."/>
            <person name="Loffler F."/>
        </authorList>
    </citation>
    <scope>NUCLEOTIDE SEQUENCE</scope>
</reference>
<proteinExistence type="predicted"/>
<sequence length="65" mass="6577">MIGSRGLEQLEALVGESGDDPAAIMGGGLPHDQPLGLHAVDGMCESRAGLVGSLGQLRHADGVTR</sequence>
<gene>
    <name evidence="1" type="ORF">SDC9_120580</name>
</gene>
<comment type="caution">
    <text evidence="1">The sequence shown here is derived from an EMBL/GenBank/DDBJ whole genome shotgun (WGS) entry which is preliminary data.</text>
</comment>
<evidence type="ECO:0000313" key="1">
    <source>
        <dbReference type="EMBL" id="MPM73598.1"/>
    </source>
</evidence>
<name>A0A645C7Z8_9ZZZZ</name>